<proteinExistence type="predicted"/>
<reference evidence="1 2" key="1">
    <citation type="submission" date="2019-05" db="EMBL/GenBank/DDBJ databases">
        <title>Another draft genome of Portunus trituberculatus and its Hox gene families provides insights of decapod evolution.</title>
        <authorList>
            <person name="Jeong J.-H."/>
            <person name="Song I."/>
            <person name="Kim S."/>
            <person name="Choi T."/>
            <person name="Kim D."/>
            <person name="Ryu S."/>
            <person name="Kim W."/>
        </authorList>
    </citation>
    <scope>NUCLEOTIDE SEQUENCE [LARGE SCALE GENOMIC DNA]</scope>
    <source>
        <tissue evidence="1">Muscle</tissue>
    </source>
</reference>
<dbReference type="AlphaFoldDB" id="A0A5B7JVH9"/>
<comment type="caution">
    <text evidence="1">The sequence shown here is derived from an EMBL/GenBank/DDBJ whole genome shotgun (WGS) entry which is preliminary data.</text>
</comment>
<gene>
    <name evidence="1" type="ORF">E2C01_097556</name>
</gene>
<protein>
    <submittedName>
        <fullName evidence="1">Uncharacterized protein</fullName>
    </submittedName>
</protein>
<keyword evidence="2" id="KW-1185">Reference proteome</keyword>
<accession>A0A5B7JVH9</accession>
<sequence>MESQEARPLPQLSPLIHTSKSKQTYCVWPGPDTFKARPLILNKHQKFPGGCWRAVLVMERLPGSEETYLLMLICVPPAAVNHPLLLTSLAFSTLIFLPA</sequence>
<evidence type="ECO:0000313" key="2">
    <source>
        <dbReference type="Proteomes" id="UP000324222"/>
    </source>
</evidence>
<name>A0A5B7JVH9_PORTR</name>
<dbReference type="Proteomes" id="UP000324222">
    <property type="component" value="Unassembled WGS sequence"/>
</dbReference>
<dbReference type="EMBL" id="VSRR010129513">
    <property type="protein sequence ID" value="MPD02002.1"/>
    <property type="molecule type" value="Genomic_DNA"/>
</dbReference>
<organism evidence="1 2">
    <name type="scientific">Portunus trituberculatus</name>
    <name type="common">Swimming crab</name>
    <name type="synonym">Neptunus trituberculatus</name>
    <dbReference type="NCBI Taxonomy" id="210409"/>
    <lineage>
        <taxon>Eukaryota</taxon>
        <taxon>Metazoa</taxon>
        <taxon>Ecdysozoa</taxon>
        <taxon>Arthropoda</taxon>
        <taxon>Crustacea</taxon>
        <taxon>Multicrustacea</taxon>
        <taxon>Malacostraca</taxon>
        <taxon>Eumalacostraca</taxon>
        <taxon>Eucarida</taxon>
        <taxon>Decapoda</taxon>
        <taxon>Pleocyemata</taxon>
        <taxon>Brachyura</taxon>
        <taxon>Eubrachyura</taxon>
        <taxon>Portunoidea</taxon>
        <taxon>Portunidae</taxon>
        <taxon>Portuninae</taxon>
        <taxon>Portunus</taxon>
    </lineage>
</organism>
<evidence type="ECO:0000313" key="1">
    <source>
        <dbReference type="EMBL" id="MPD02002.1"/>
    </source>
</evidence>